<keyword evidence="2" id="KW-1185">Reference proteome</keyword>
<proteinExistence type="predicted"/>
<sequence>MANFLASIFGTEQDKVNCSFYYKIGACRHGDRCSRKHVKPSYSQTILLPSMYQNPAHNTHARLTPEQCASHFDAFYEDLWCELCKYGELEELVVCDNTNDHLVGNVYARFKYEDAAQQACDQLNSRWYAGRPVYCELSPVTDFREACCRLNSGEGCVRGGFCNFIHRKNPSAELERDLTLSTKKWLKMRGRDDKSRFGASFSGPADETDDYEDDRMEEDTEEDDHMEEDTDEDDEEAARRRYDDLLWRDYQYDAYLYYGIKIERPGQYHEVEMKEEEETTPEIVMSDGSEDDDSMEELSFNNNNVDVCPRHREYRERDYFWSSYQSYRRPSSTPPYTPSSPCCPSWNSFPF</sequence>
<organism evidence="1 2">
    <name type="scientific">Hypoxylon rubiginosum</name>
    <dbReference type="NCBI Taxonomy" id="110542"/>
    <lineage>
        <taxon>Eukaryota</taxon>
        <taxon>Fungi</taxon>
        <taxon>Dikarya</taxon>
        <taxon>Ascomycota</taxon>
        <taxon>Pezizomycotina</taxon>
        <taxon>Sordariomycetes</taxon>
        <taxon>Xylariomycetidae</taxon>
        <taxon>Xylariales</taxon>
        <taxon>Hypoxylaceae</taxon>
        <taxon>Hypoxylon</taxon>
    </lineage>
</organism>
<dbReference type="EMBL" id="MU394280">
    <property type="protein sequence ID" value="KAI6093458.1"/>
    <property type="molecule type" value="Genomic_DNA"/>
</dbReference>
<name>A0ACC0DLJ1_9PEZI</name>
<evidence type="ECO:0000313" key="1">
    <source>
        <dbReference type="EMBL" id="KAI6093458.1"/>
    </source>
</evidence>
<reference evidence="1 2" key="1">
    <citation type="journal article" date="2022" name="New Phytol.">
        <title>Ecological generalism drives hyperdiversity of secondary metabolite gene clusters in xylarialean endophytes.</title>
        <authorList>
            <person name="Franco M.E.E."/>
            <person name="Wisecaver J.H."/>
            <person name="Arnold A.E."/>
            <person name="Ju Y.M."/>
            <person name="Slot J.C."/>
            <person name="Ahrendt S."/>
            <person name="Moore L.P."/>
            <person name="Eastman K.E."/>
            <person name="Scott K."/>
            <person name="Konkel Z."/>
            <person name="Mondo S.J."/>
            <person name="Kuo A."/>
            <person name="Hayes R.D."/>
            <person name="Haridas S."/>
            <person name="Andreopoulos B."/>
            <person name="Riley R."/>
            <person name="LaButti K."/>
            <person name="Pangilinan J."/>
            <person name="Lipzen A."/>
            <person name="Amirebrahimi M."/>
            <person name="Yan J."/>
            <person name="Adam C."/>
            <person name="Keymanesh K."/>
            <person name="Ng V."/>
            <person name="Louie K."/>
            <person name="Northen T."/>
            <person name="Drula E."/>
            <person name="Henrissat B."/>
            <person name="Hsieh H.M."/>
            <person name="Youens-Clark K."/>
            <person name="Lutzoni F."/>
            <person name="Miadlikowska J."/>
            <person name="Eastwood D.C."/>
            <person name="Hamelin R.C."/>
            <person name="Grigoriev I.V."/>
            <person name="U'Ren J.M."/>
        </authorList>
    </citation>
    <scope>NUCLEOTIDE SEQUENCE [LARGE SCALE GENOMIC DNA]</scope>
    <source>
        <strain evidence="1 2">ER1909</strain>
    </source>
</reference>
<evidence type="ECO:0000313" key="2">
    <source>
        <dbReference type="Proteomes" id="UP001497680"/>
    </source>
</evidence>
<comment type="caution">
    <text evidence="1">The sequence shown here is derived from an EMBL/GenBank/DDBJ whole genome shotgun (WGS) entry which is preliminary data.</text>
</comment>
<protein>
    <submittedName>
        <fullName evidence="1">Uncharacterized protein</fullName>
    </submittedName>
</protein>
<accession>A0ACC0DLJ1</accession>
<dbReference type="Proteomes" id="UP001497680">
    <property type="component" value="Unassembled WGS sequence"/>
</dbReference>
<gene>
    <name evidence="1" type="ORF">F4821DRAFT_274084</name>
</gene>